<feature type="region of interest" description="Disordered" evidence="1">
    <location>
        <begin position="47"/>
        <end position="87"/>
    </location>
</feature>
<protein>
    <recommendedName>
        <fullName evidence="5">Secreted protein</fullName>
    </recommendedName>
</protein>
<evidence type="ECO:0000313" key="3">
    <source>
        <dbReference type="EMBL" id="KAJ7319265.1"/>
    </source>
</evidence>
<reference evidence="3" key="1">
    <citation type="submission" date="2023-03" db="EMBL/GenBank/DDBJ databases">
        <title>Massive genome expansion in bonnet fungi (Mycena s.s.) driven by repeated elements and novel gene families across ecological guilds.</title>
        <authorList>
            <consortium name="Lawrence Berkeley National Laboratory"/>
            <person name="Harder C.B."/>
            <person name="Miyauchi S."/>
            <person name="Viragh M."/>
            <person name="Kuo A."/>
            <person name="Thoen E."/>
            <person name="Andreopoulos B."/>
            <person name="Lu D."/>
            <person name="Skrede I."/>
            <person name="Drula E."/>
            <person name="Henrissat B."/>
            <person name="Morin E."/>
            <person name="Kohler A."/>
            <person name="Barry K."/>
            <person name="LaButti K."/>
            <person name="Morin E."/>
            <person name="Salamov A."/>
            <person name="Lipzen A."/>
            <person name="Mereny Z."/>
            <person name="Hegedus B."/>
            <person name="Baldrian P."/>
            <person name="Stursova M."/>
            <person name="Weitz H."/>
            <person name="Taylor A."/>
            <person name="Grigoriev I.V."/>
            <person name="Nagy L.G."/>
            <person name="Martin F."/>
            <person name="Kauserud H."/>
        </authorList>
    </citation>
    <scope>NUCLEOTIDE SEQUENCE</scope>
    <source>
        <strain evidence="3">CBHHK002</strain>
    </source>
</reference>
<feature type="chain" id="PRO_5042174995" description="Secreted protein" evidence="2">
    <location>
        <begin position="20"/>
        <end position="87"/>
    </location>
</feature>
<evidence type="ECO:0000256" key="2">
    <source>
        <dbReference type="SAM" id="SignalP"/>
    </source>
</evidence>
<dbReference type="AlphaFoldDB" id="A0AAD7EF58"/>
<comment type="caution">
    <text evidence="3">The sequence shown here is derived from an EMBL/GenBank/DDBJ whole genome shotgun (WGS) entry which is preliminary data.</text>
</comment>
<evidence type="ECO:0000313" key="4">
    <source>
        <dbReference type="Proteomes" id="UP001218218"/>
    </source>
</evidence>
<keyword evidence="4" id="KW-1185">Reference proteome</keyword>
<sequence>MSDSVCSIVLVACIDVCAGFCLDFASLRHAFTESPCNCRCCACCRRDDDEDDDEEAATGEREPLIKPPPPPVNGTGIPPQPPMQVTR</sequence>
<gene>
    <name evidence="3" type="ORF">DFH08DRAFT_970663</name>
</gene>
<name>A0AAD7EF58_9AGAR</name>
<evidence type="ECO:0008006" key="5">
    <source>
        <dbReference type="Google" id="ProtNLM"/>
    </source>
</evidence>
<proteinExistence type="predicted"/>
<feature type="signal peptide" evidence="2">
    <location>
        <begin position="1"/>
        <end position="19"/>
    </location>
</feature>
<organism evidence="3 4">
    <name type="scientific">Mycena albidolilacea</name>
    <dbReference type="NCBI Taxonomy" id="1033008"/>
    <lineage>
        <taxon>Eukaryota</taxon>
        <taxon>Fungi</taxon>
        <taxon>Dikarya</taxon>
        <taxon>Basidiomycota</taxon>
        <taxon>Agaricomycotina</taxon>
        <taxon>Agaricomycetes</taxon>
        <taxon>Agaricomycetidae</taxon>
        <taxon>Agaricales</taxon>
        <taxon>Marasmiineae</taxon>
        <taxon>Mycenaceae</taxon>
        <taxon>Mycena</taxon>
    </lineage>
</organism>
<keyword evidence="2" id="KW-0732">Signal</keyword>
<dbReference type="Proteomes" id="UP001218218">
    <property type="component" value="Unassembled WGS sequence"/>
</dbReference>
<evidence type="ECO:0000256" key="1">
    <source>
        <dbReference type="SAM" id="MobiDB-lite"/>
    </source>
</evidence>
<dbReference type="EMBL" id="JARIHO010000054">
    <property type="protein sequence ID" value="KAJ7319265.1"/>
    <property type="molecule type" value="Genomic_DNA"/>
</dbReference>
<accession>A0AAD7EF58</accession>
<feature type="compositionally biased region" description="Pro residues" evidence="1">
    <location>
        <begin position="65"/>
        <end position="87"/>
    </location>
</feature>
<feature type="compositionally biased region" description="Acidic residues" evidence="1">
    <location>
        <begin position="48"/>
        <end position="57"/>
    </location>
</feature>